<sequence length="191" mass="21810">MTDALAWAQWWAFPWRTAHADWGNFSHEALYRSCHVAASATLGISPCLAPPLSITVLRLTQVSEQTLVRALALVDHISHSTAASFLPEGEQLWCRRFSKALPPNTLPLDDDAALQLLRLWVEPAIWQRLRLRFARQRVLELEKNERFFQDTRSRLDTLWQAVVWRITTLPGSDAPTDSNRLDTNDVMPPNT</sequence>
<evidence type="ECO:0000313" key="1">
    <source>
        <dbReference type="EMBL" id="OPA94137.1"/>
    </source>
</evidence>
<reference evidence="1 2" key="1">
    <citation type="submission" date="2016-12" db="EMBL/GenBank/DDBJ databases">
        <title>Draft genome sequences of seven strains of Pseudomonas fluorescens that produce 4-formylaminooxyvinylglycine.</title>
        <authorList>
            <person name="Okrent R.A."/>
            <person name="Manning V.A."/>
            <person name="Trippe K.M."/>
        </authorList>
    </citation>
    <scope>NUCLEOTIDE SEQUENCE [LARGE SCALE GENOMIC DNA]</scope>
    <source>
        <strain evidence="1 2">P5A</strain>
    </source>
</reference>
<comment type="caution">
    <text evidence="1">The sequence shown here is derived from an EMBL/GenBank/DDBJ whole genome shotgun (WGS) entry which is preliminary data.</text>
</comment>
<dbReference type="AlphaFoldDB" id="A0A1T2YQ88"/>
<dbReference type="RefSeq" id="WP_078740610.1">
    <property type="nucleotide sequence ID" value="NZ_MSDF01000017.1"/>
</dbReference>
<dbReference type="EMBL" id="MSDF01000017">
    <property type="protein sequence ID" value="OPA94137.1"/>
    <property type="molecule type" value="Genomic_DNA"/>
</dbReference>
<evidence type="ECO:0000313" key="2">
    <source>
        <dbReference type="Proteomes" id="UP000190965"/>
    </source>
</evidence>
<name>A0A1T2YQ88_PSEFL</name>
<organism evidence="1 2">
    <name type="scientific">Pseudomonas fluorescens</name>
    <dbReference type="NCBI Taxonomy" id="294"/>
    <lineage>
        <taxon>Bacteria</taxon>
        <taxon>Pseudomonadati</taxon>
        <taxon>Pseudomonadota</taxon>
        <taxon>Gammaproteobacteria</taxon>
        <taxon>Pseudomonadales</taxon>
        <taxon>Pseudomonadaceae</taxon>
        <taxon>Pseudomonas</taxon>
    </lineage>
</organism>
<accession>A0A1T2YQ88</accession>
<protein>
    <recommendedName>
        <fullName evidence="3">Type III secretion protein</fullName>
    </recommendedName>
</protein>
<dbReference type="Proteomes" id="UP000190965">
    <property type="component" value="Unassembled WGS sequence"/>
</dbReference>
<gene>
    <name evidence="1" type="ORF">BFW87_15220</name>
</gene>
<evidence type="ECO:0008006" key="3">
    <source>
        <dbReference type="Google" id="ProtNLM"/>
    </source>
</evidence>
<proteinExistence type="predicted"/>